<reference evidence="1 2" key="2">
    <citation type="journal article" date="2010" name="Stand. Genomic Sci.">
        <title>Complete genome sequence of Sebaldella termitidis type strain (NCTC 11300).</title>
        <authorList>
            <person name="Harmon-Smith M."/>
            <person name="Celia L."/>
            <person name="Chertkov O."/>
            <person name="Lapidus A."/>
            <person name="Copeland A."/>
            <person name="Glavina Del Rio T."/>
            <person name="Nolan M."/>
            <person name="Lucas S."/>
            <person name="Tice H."/>
            <person name="Cheng J.F."/>
            <person name="Han C."/>
            <person name="Detter J.C."/>
            <person name="Bruce D."/>
            <person name="Goodwin L."/>
            <person name="Pitluck S."/>
            <person name="Pati A."/>
            <person name="Liolios K."/>
            <person name="Ivanova N."/>
            <person name="Mavromatis K."/>
            <person name="Mikhailova N."/>
            <person name="Chen A."/>
            <person name="Palaniappan K."/>
            <person name="Land M."/>
            <person name="Hauser L."/>
            <person name="Chang Y.J."/>
            <person name="Jeffries C.D."/>
            <person name="Brettin T."/>
            <person name="Goker M."/>
            <person name="Beck B."/>
            <person name="Bristow J."/>
            <person name="Eisen J.A."/>
            <person name="Markowitz V."/>
            <person name="Hugenholtz P."/>
            <person name="Kyrpides N.C."/>
            <person name="Klenk H.P."/>
            <person name="Chen F."/>
        </authorList>
    </citation>
    <scope>NUCLEOTIDE SEQUENCE [LARGE SCALE GENOMIC DNA]</scope>
    <source>
        <strain evidence="2">ATCC 33386 / NCTC 11300</strain>
    </source>
</reference>
<dbReference type="Proteomes" id="UP000000845">
    <property type="component" value="Chromosome"/>
</dbReference>
<dbReference type="Gene3D" id="1.10.10.10">
    <property type="entry name" value="Winged helix-like DNA-binding domain superfamily/Winged helix DNA-binding domain"/>
    <property type="match status" value="1"/>
</dbReference>
<organism evidence="1 2">
    <name type="scientific">Sebaldella termitidis (strain ATCC 33386 / NCTC 11300)</name>
    <dbReference type="NCBI Taxonomy" id="526218"/>
    <lineage>
        <taxon>Bacteria</taxon>
        <taxon>Fusobacteriati</taxon>
        <taxon>Fusobacteriota</taxon>
        <taxon>Fusobacteriia</taxon>
        <taxon>Fusobacteriales</taxon>
        <taxon>Leptotrichiaceae</taxon>
        <taxon>Sebaldella</taxon>
    </lineage>
</organism>
<dbReference type="KEGG" id="str:Sterm_0671"/>
<name>D1APW5_SEBTE</name>
<gene>
    <name evidence="1" type="ordered locus">Sterm_0671</name>
</gene>
<dbReference type="SUPFAM" id="SSF46785">
    <property type="entry name" value="Winged helix' DNA-binding domain"/>
    <property type="match status" value="1"/>
</dbReference>
<reference evidence="2" key="1">
    <citation type="submission" date="2009-09" db="EMBL/GenBank/DDBJ databases">
        <title>The complete chromosome of Sebaldella termitidis ATCC 33386.</title>
        <authorList>
            <consortium name="US DOE Joint Genome Institute (JGI-PGF)"/>
            <person name="Lucas S."/>
            <person name="Copeland A."/>
            <person name="Lapidus A."/>
            <person name="Glavina del Rio T."/>
            <person name="Dalin E."/>
            <person name="Tice H."/>
            <person name="Bruce D."/>
            <person name="Goodwin L."/>
            <person name="Pitluck S."/>
            <person name="Kyrpides N."/>
            <person name="Mavromatis K."/>
            <person name="Ivanova N."/>
            <person name="Mikhailova N."/>
            <person name="Sims D."/>
            <person name="Meincke L."/>
            <person name="Brettin T."/>
            <person name="Detter J.C."/>
            <person name="Han C."/>
            <person name="Larimer F."/>
            <person name="Land M."/>
            <person name="Hauser L."/>
            <person name="Markowitz V."/>
            <person name="Cheng J.F."/>
            <person name="Hugenholtz P."/>
            <person name="Woyke T."/>
            <person name="Wu D."/>
            <person name="Eisen J.A."/>
        </authorList>
    </citation>
    <scope>NUCLEOTIDE SEQUENCE [LARGE SCALE GENOMIC DNA]</scope>
    <source>
        <strain evidence="2">ATCC 33386 / NCTC 11300</strain>
    </source>
</reference>
<accession>D1APW5</accession>
<sequence length="355" mass="42319">MEFFYYDNHKISFDKFLSKHEKVLIKNFLHKKIEKYTILEILSQIDVNKSELYNILDKFQKKNVKIYFKEEIYSYMFLSGYEATSNIVSLQFSDLLKNISHMNIIPDFQSVLTLQEKFTLRFFLKYCQDISDSKKIDISVDDLKDSIEIDSYARFYDFEKFILKTIVSDIEENTPYIVFYDKIKSGSSVNNKIVSLSFIITNKNFYANSKFAIELLEKTTQYINFNTAITKITELLSVYSKEIILKGIKNLDKNKTIENHLENIIKDQFFENSSLLLHIKEKADNIILLQKILFQEMGKIKESEIFDDQIINSRFNKKFYMLNIDKKIFFETKTIRIEILELSDKFYDIKIYKKT</sequence>
<dbReference type="InterPro" id="IPR036390">
    <property type="entry name" value="WH_DNA-bd_sf"/>
</dbReference>
<dbReference type="AlphaFoldDB" id="D1APW5"/>
<dbReference type="eggNOG" id="COG5527">
    <property type="taxonomic scope" value="Bacteria"/>
</dbReference>
<evidence type="ECO:0000313" key="1">
    <source>
        <dbReference type="EMBL" id="ACZ07543.1"/>
    </source>
</evidence>
<dbReference type="HOGENOM" id="CLU_057117_0_0_0"/>
<protein>
    <submittedName>
        <fullName evidence="1">Uncharacterized protein</fullName>
    </submittedName>
</protein>
<evidence type="ECO:0000313" key="2">
    <source>
        <dbReference type="Proteomes" id="UP000000845"/>
    </source>
</evidence>
<dbReference type="InterPro" id="IPR036388">
    <property type="entry name" value="WH-like_DNA-bd_sf"/>
</dbReference>
<keyword evidence="2" id="KW-1185">Reference proteome</keyword>
<dbReference type="Pfam" id="PF21205">
    <property type="entry name" value="Rep3_C"/>
    <property type="match status" value="1"/>
</dbReference>
<proteinExistence type="predicted"/>
<dbReference type="EMBL" id="CP001739">
    <property type="protein sequence ID" value="ACZ07543.1"/>
    <property type="molecule type" value="Genomic_DNA"/>
</dbReference>